<accession>A0ABU9M9J7</accession>
<name>A0ABU9M9J7_STUCH</name>
<dbReference type="Proteomes" id="UP001467669">
    <property type="component" value="Unassembled WGS sequence"/>
</dbReference>
<keyword evidence="3" id="KW-1185">Reference proteome</keyword>
<sequence length="113" mass="12209">MPWFELGIRTTAALAGITAALVLYTHTLLLLGSRLNGAKKITASVAAYLLLAGAIGAGLLYILDSSPDGLTLKSWSYLATVMAAWVLVVTPGILYLRNYMARLQSMGYFLARW</sequence>
<protein>
    <submittedName>
        <fullName evidence="2">Uncharacterized protein</fullName>
    </submittedName>
</protein>
<feature type="transmembrane region" description="Helical" evidence="1">
    <location>
        <begin position="12"/>
        <end position="31"/>
    </location>
</feature>
<comment type="caution">
    <text evidence="2">The sequence shown here is derived from an EMBL/GenBank/DDBJ whole genome shotgun (WGS) entry which is preliminary data.</text>
</comment>
<evidence type="ECO:0000313" key="2">
    <source>
        <dbReference type="EMBL" id="MEL7560232.1"/>
    </source>
</evidence>
<dbReference type="EMBL" id="JBCFXD010000010">
    <property type="protein sequence ID" value="MEL7560232.1"/>
    <property type="molecule type" value="Genomic_DNA"/>
</dbReference>
<gene>
    <name evidence="2" type="ORF">AAGW23_15415</name>
</gene>
<evidence type="ECO:0000313" key="3">
    <source>
        <dbReference type="Proteomes" id="UP001467669"/>
    </source>
</evidence>
<feature type="transmembrane region" description="Helical" evidence="1">
    <location>
        <begin position="75"/>
        <end position="96"/>
    </location>
</feature>
<evidence type="ECO:0000256" key="1">
    <source>
        <dbReference type="SAM" id="Phobius"/>
    </source>
</evidence>
<keyword evidence="1" id="KW-0812">Transmembrane</keyword>
<reference evidence="2 3" key="1">
    <citation type="submission" date="2024-04" db="EMBL/GenBank/DDBJ databases">
        <title>Draft Genome Sequence of Isolates Cultured from Underwater Hawaii Seamounts in the North Pacific Ocean.</title>
        <authorList>
            <person name="Sharma I."/>
            <person name="Darden B."/>
            <person name="Creggett J."/>
            <person name="Taylor S."/>
            <person name="Grant M.P."/>
            <person name="Scott J."/>
            <person name="Attles S."/>
            <person name="Walker S."/>
            <person name="Johnson G."/>
            <person name="St. Cloud C."/>
        </authorList>
    </citation>
    <scope>NUCLEOTIDE SEQUENCE [LARGE SCALE GENOMIC DNA]</scope>
    <source>
        <strain evidence="2 3">03GJ23</strain>
    </source>
</reference>
<keyword evidence="1" id="KW-0472">Membrane</keyword>
<dbReference type="RefSeq" id="WP_342407250.1">
    <property type="nucleotide sequence ID" value="NZ_JBCFXD010000010.1"/>
</dbReference>
<keyword evidence="1" id="KW-1133">Transmembrane helix</keyword>
<proteinExistence type="predicted"/>
<organism evidence="2 3">
    <name type="scientific">Stutzerimonas chloritidismutans</name>
    <name type="common">Pseudomonas chloritidismutans</name>
    <dbReference type="NCBI Taxonomy" id="203192"/>
    <lineage>
        <taxon>Bacteria</taxon>
        <taxon>Pseudomonadati</taxon>
        <taxon>Pseudomonadota</taxon>
        <taxon>Gammaproteobacteria</taxon>
        <taxon>Pseudomonadales</taxon>
        <taxon>Pseudomonadaceae</taxon>
        <taxon>Stutzerimonas</taxon>
    </lineage>
</organism>
<feature type="transmembrane region" description="Helical" evidence="1">
    <location>
        <begin position="43"/>
        <end position="63"/>
    </location>
</feature>